<reference evidence="2 3" key="1">
    <citation type="submission" date="2019-05" db="EMBL/GenBank/DDBJ databases">
        <title>Another draft genome of Portunus trituberculatus and its Hox gene families provides insights of decapod evolution.</title>
        <authorList>
            <person name="Jeong J.-H."/>
            <person name="Song I."/>
            <person name="Kim S."/>
            <person name="Choi T."/>
            <person name="Kim D."/>
            <person name="Ryu S."/>
            <person name="Kim W."/>
        </authorList>
    </citation>
    <scope>NUCLEOTIDE SEQUENCE [LARGE SCALE GENOMIC DNA]</scope>
    <source>
        <tissue evidence="2">Muscle</tissue>
    </source>
</reference>
<evidence type="ECO:0000313" key="2">
    <source>
        <dbReference type="EMBL" id="MPC11986.1"/>
    </source>
</evidence>
<gene>
    <name evidence="2" type="ORF">E2C01_004663</name>
</gene>
<name>A0A5B7CUJ6_PORTR</name>
<comment type="caution">
    <text evidence="2">The sequence shown here is derived from an EMBL/GenBank/DDBJ whole genome shotgun (WGS) entry which is preliminary data.</text>
</comment>
<dbReference type="Proteomes" id="UP000324222">
    <property type="component" value="Unassembled WGS sequence"/>
</dbReference>
<dbReference type="AlphaFoldDB" id="A0A5B7CUJ6"/>
<feature type="region of interest" description="Disordered" evidence="1">
    <location>
        <begin position="1"/>
        <end position="35"/>
    </location>
</feature>
<evidence type="ECO:0000313" key="3">
    <source>
        <dbReference type="Proteomes" id="UP000324222"/>
    </source>
</evidence>
<sequence>MDSDSPRNTKLPTSRNGKAKQQRAVGEGPQPLKHYGRAASPVPYVMFLTTLGQARTVSAVQLIHCTKWPCTSGLRTLTTTAMARWTRPASIKRTILDTALR</sequence>
<protein>
    <submittedName>
        <fullName evidence="2">Uncharacterized protein</fullName>
    </submittedName>
</protein>
<proteinExistence type="predicted"/>
<organism evidence="2 3">
    <name type="scientific">Portunus trituberculatus</name>
    <name type="common">Swimming crab</name>
    <name type="synonym">Neptunus trituberculatus</name>
    <dbReference type="NCBI Taxonomy" id="210409"/>
    <lineage>
        <taxon>Eukaryota</taxon>
        <taxon>Metazoa</taxon>
        <taxon>Ecdysozoa</taxon>
        <taxon>Arthropoda</taxon>
        <taxon>Crustacea</taxon>
        <taxon>Multicrustacea</taxon>
        <taxon>Malacostraca</taxon>
        <taxon>Eumalacostraca</taxon>
        <taxon>Eucarida</taxon>
        <taxon>Decapoda</taxon>
        <taxon>Pleocyemata</taxon>
        <taxon>Brachyura</taxon>
        <taxon>Eubrachyura</taxon>
        <taxon>Portunoidea</taxon>
        <taxon>Portunidae</taxon>
        <taxon>Portuninae</taxon>
        <taxon>Portunus</taxon>
    </lineage>
</organism>
<keyword evidence="3" id="KW-1185">Reference proteome</keyword>
<dbReference type="EMBL" id="VSRR010000191">
    <property type="protein sequence ID" value="MPC11986.1"/>
    <property type="molecule type" value="Genomic_DNA"/>
</dbReference>
<evidence type="ECO:0000256" key="1">
    <source>
        <dbReference type="SAM" id="MobiDB-lite"/>
    </source>
</evidence>
<accession>A0A5B7CUJ6</accession>